<protein>
    <submittedName>
        <fullName evidence="1">Uncharacterized protein</fullName>
    </submittedName>
</protein>
<evidence type="ECO:0000313" key="2">
    <source>
        <dbReference type="Proteomes" id="UP000239340"/>
    </source>
</evidence>
<dbReference type="InterPro" id="IPR036866">
    <property type="entry name" value="RibonucZ/Hydroxyglut_hydro"/>
</dbReference>
<dbReference type="Proteomes" id="UP000239340">
    <property type="component" value="Plasmid pSfreNXT3a"/>
</dbReference>
<name>A0A2L0HAG7_RHIFR</name>
<evidence type="ECO:0000313" key="1">
    <source>
        <dbReference type="EMBL" id="AUX78473.1"/>
    </source>
</evidence>
<geneLocation type="plasmid" evidence="2">
    <name>psfrenxt3a</name>
</geneLocation>
<dbReference type="Gene3D" id="3.60.15.10">
    <property type="entry name" value="Ribonuclease Z/Hydroxyacylglutathione hydrolase-like"/>
    <property type="match status" value="1"/>
</dbReference>
<keyword evidence="1" id="KW-0614">Plasmid</keyword>
<dbReference type="SUPFAM" id="SSF56281">
    <property type="entry name" value="Metallo-hydrolase/oxidoreductase"/>
    <property type="match status" value="1"/>
</dbReference>
<dbReference type="AlphaFoldDB" id="A0A2L0HAG7"/>
<reference evidence="1 2" key="1">
    <citation type="submission" date="2017-10" db="EMBL/GenBank/DDBJ databases">
        <title>Analysis of the genome sequences of Rhizobium populations associated to common bean (phaseolus vulgaris).</title>
        <authorList>
            <person name="Bustos P."/>
            <person name="Santamaria R.I."/>
            <person name="Miranda-Sanchez F."/>
            <person name="Perez-Carrascal O."/>
            <person name="Juarez S."/>
            <person name="Lozano L."/>
            <person name="Martinez-Flores I."/>
            <person name="Vinuesa P."/>
            <person name="Martinez-Romero E."/>
            <person name="Cevallos M.A."/>
            <person name="Romero D."/>
            <person name="Davila G."/>
            <person name="Gonzalez V."/>
        </authorList>
    </citation>
    <scope>NUCLEOTIDE SEQUENCE [LARGE SCALE GENOMIC DNA]</scope>
    <source>
        <strain evidence="1 2">NXT3</strain>
        <plasmid evidence="2">Plasmid psfrenxt3a</plasmid>
    </source>
</reference>
<sequence length="72" mass="7861">MTDGQDIVSGITAIAAYGHSPDHTILSIESDGKRAIAMADSAVHYALNLQKPDWEMRFDIGLPHAAFVRRLP</sequence>
<dbReference type="EMBL" id="CP024308">
    <property type="protein sequence ID" value="AUX78473.1"/>
    <property type="molecule type" value="Genomic_DNA"/>
</dbReference>
<gene>
    <name evidence="1" type="ORF">NXT3_PA00181</name>
</gene>
<proteinExistence type="predicted"/>
<accession>A0A2L0HAG7</accession>
<organism evidence="1 2">
    <name type="scientific">Rhizobium fredii</name>
    <name type="common">Sinorhizobium fredii</name>
    <dbReference type="NCBI Taxonomy" id="380"/>
    <lineage>
        <taxon>Bacteria</taxon>
        <taxon>Pseudomonadati</taxon>
        <taxon>Pseudomonadota</taxon>
        <taxon>Alphaproteobacteria</taxon>
        <taxon>Hyphomicrobiales</taxon>
        <taxon>Rhizobiaceae</taxon>
        <taxon>Sinorhizobium/Ensifer group</taxon>
        <taxon>Sinorhizobium</taxon>
    </lineage>
</organism>